<evidence type="ECO:0000313" key="4">
    <source>
        <dbReference type="EMBL" id="CAJ1956058.1"/>
    </source>
</evidence>
<dbReference type="EMBL" id="OY731402">
    <property type="protein sequence ID" value="CAJ1956058.1"/>
    <property type="molecule type" value="Genomic_DNA"/>
</dbReference>
<dbReference type="Pfam" id="PF01876">
    <property type="entry name" value="RNase_P_p30"/>
    <property type="match status" value="1"/>
</dbReference>
<dbReference type="InterPro" id="IPR002738">
    <property type="entry name" value="RNase_P_p30"/>
</dbReference>
<evidence type="ECO:0000256" key="2">
    <source>
        <dbReference type="ARBA" id="ARBA00007331"/>
    </source>
</evidence>
<dbReference type="AlphaFoldDB" id="A0AA86SVQ9"/>
<dbReference type="GO" id="GO:0003723">
    <property type="term" value="F:RNA binding"/>
    <property type="evidence" value="ECO:0007669"/>
    <property type="project" value="TreeGrafter"/>
</dbReference>
<comment type="subcellular location">
    <subcellularLocation>
        <location evidence="1">Nucleus</location>
    </subcellularLocation>
</comment>
<dbReference type="InterPro" id="IPR016195">
    <property type="entry name" value="Pol/histidinol_Pase-like"/>
</dbReference>
<dbReference type="GO" id="GO:0005655">
    <property type="term" value="C:nucleolar ribonuclease P complex"/>
    <property type="evidence" value="ECO:0007669"/>
    <property type="project" value="TreeGrafter"/>
</dbReference>
<dbReference type="Gene3D" id="3.20.20.140">
    <property type="entry name" value="Metal-dependent hydrolases"/>
    <property type="match status" value="1"/>
</dbReference>
<evidence type="ECO:0000313" key="5">
    <source>
        <dbReference type="Proteomes" id="UP001189624"/>
    </source>
</evidence>
<keyword evidence="3" id="KW-0819">tRNA processing</keyword>
<dbReference type="PANTHER" id="PTHR13031">
    <property type="entry name" value="RIBONUCLEASE P SUBUNIT P30"/>
    <property type="match status" value="1"/>
</dbReference>
<proteinExistence type="inferred from homology"/>
<protein>
    <submittedName>
        <fullName evidence="4">Uncharacterized protein</fullName>
    </submittedName>
</protein>
<sequence>MGYFDLNIPCPQPSTTNKATEQSNRTRLVVKAMELGYTGIAYNRTIKGVMSDQHRCSISLLSLSSLLNVLPSLSLSANLHRSLLGIPLSTPFRQYTRLTVCVESPAQAQALNSGNPILKTYDLVAVKPLNQTAFDLACQTMERGVCFEVTYSGIFADVQTRRQLISSAKLLMDWTRGQKIVFSSAAPTVNELRGPCDVANLLSLFGLSKERANAAISKNCRILLANSLRKKRFYKEAIRVEVLSSDAASHSMEDRYQELLQWDPISSGEGDILLNDIQKSSLGSCKASKTAKAIDFTSVVNSLPSNGFEIKNILPTNNTSDKIINFAPVAKSLNQSTPVPKTFTEQSNGLDNCRDQVENSRSDATTRSHILSHDNVFEKNITSGTTDAVNFKEIDIPIAIDSVFPEDKVNFLPVVKEINQWIPVPNDLAVQPDRLDVCPEQGERSQPLQQSDDYLEKLQSGTSKSFNSMEIDSSKNATKLKQRSFIDSDVDFIPIEAKAFDSQSNMDISSIKLDTVKPCENKKLCGSVQDVNDIFPAPGHAKHYNEKSSDVNLNEPVGKIDEALSNENSKIYISDTSMEDKQFNKLHDAVEHEKMQQLTSYDEMKMEDNSKAVNHLNPDVVMKDKTLGEVSTESDQFASLHSVSGRLKLKRRTLRGLPLFPFKRLLNPVTLKKKVKKSKSRTKLK</sequence>
<name>A0AA86SVQ9_9FABA</name>
<reference evidence="4" key="1">
    <citation type="submission" date="2023-10" db="EMBL/GenBank/DDBJ databases">
        <authorList>
            <person name="Domelevo Entfellner J.-B."/>
        </authorList>
    </citation>
    <scope>NUCLEOTIDE SEQUENCE</scope>
</reference>
<dbReference type="PANTHER" id="PTHR13031:SF0">
    <property type="entry name" value="RIBONUCLEASE P PROTEIN SUBUNIT P30"/>
    <property type="match status" value="1"/>
</dbReference>
<comment type="similarity">
    <text evidence="2">Belongs to the eukaryotic/archaeal RNase P protein component 3 family.</text>
</comment>
<accession>A0AA86SVQ9</accession>
<evidence type="ECO:0000256" key="3">
    <source>
        <dbReference type="ARBA" id="ARBA00022694"/>
    </source>
</evidence>
<evidence type="ECO:0000256" key="1">
    <source>
        <dbReference type="ARBA" id="ARBA00004123"/>
    </source>
</evidence>
<gene>
    <name evidence="4" type="ORF">AYBTSS11_LOCUS16457</name>
</gene>
<dbReference type="GO" id="GO:0008033">
    <property type="term" value="P:tRNA processing"/>
    <property type="evidence" value="ECO:0007669"/>
    <property type="project" value="UniProtKB-KW"/>
</dbReference>
<dbReference type="Gramene" id="rna-AYBTSS11_LOCUS16457">
    <property type="protein sequence ID" value="CAJ1956058.1"/>
    <property type="gene ID" value="gene-AYBTSS11_LOCUS16457"/>
</dbReference>
<organism evidence="4 5">
    <name type="scientific">Sphenostylis stenocarpa</name>
    <dbReference type="NCBI Taxonomy" id="92480"/>
    <lineage>
        <taxon>Eukaryota</taxon>
        <taxon>Viridiplantae</taxon>
        <taxon>Streptophyta</taxon>
        <taxon>Embryophyta</taxon>
        <taxon>Tracheophyta</taxon>
        <taxon>Spermatophyta</taxon>
        <taxon>Magnoliopsida</taxon>
        <taxon>eudicotyledons</taxon>
        <taxon>Gunneridae</taxon>
        <taxon>Pentapetalae</taxon>
        <taxon>rosids</taxon>
        <taxon>fabids</taxon>
        <taxon>Fabales</taxon>
        <taxon>Fabaceae</taxon>
        <taxon>Papilionoideae</taxon>
        <taxon>50 kb inversion clade</taxon>
        <taxon>NPAAA clade</taxon>
        <taxon>indigoferoid/millettioid clade</taxon>
        <taxon>Phaseoleae</taxon>
        <taxon>Sphenostylis</taxon>
    </lineage>
</organism>
<dbReference type="Proteomes" id="UP001189624">
    <property type="component" value="Chromosome 5"/>
</dbReference>
<keyword evidence="5" id="KW-1185">Reference proteome</keyword>
<dbReference type="SUPFAM" id="SSF89550">
    <property type="entry name" value="PHP domain-like"/>
    <property type="match status" value="1"/>
</dbReference>